<evidence type="ECO:0000313" key="2">
    <source>
        <dbReference type="EMBL" id="QQN89311.1"/>
    </source>
</evidence>
<organism evidence="2 3">
    <name type="scientific">Acinetobacter variabilis</name>
    <dbReference type="NCBI Taxonomy" id="70346"/>
    <lineage>
        <taxon>Bacteria</taxon>
        <taxon>Pseudomonadati</taxon>
        <taxon>Pseudomonadota</taxon>
        <taxon>Gammaproteobacteria</taxon>
        <taxon>Moraxellales</taxon>
        <taxon>Moraxellaceae</taxon>
        <taxon>Acinetobacter</taxon>
    </lineage>
</organism>
<accession>A0A7T7WLC1</accession>
<dbReference type="EMBL" id="CP060811">
    <property type="protein sequence ID" value="QQN89311.1"/>
    <property type="molecule type" value="Genomic_DNA"/>
</dbReference>
<proteinExistence type="predicted"/>
<name>A0A7T7WLC1_9GAMM</name>
<evidence type="ECO:0000313" key="3">
    <source>
        <dbReference type="Proteomes" id="UP000596079"/>
    </source>
</evidence>
<feature type="domain" description="C2H2-type" evidence="1">
    <location>
        <begin position="13"/>
        <end position="33"/>
    </location>
</feature>
<protein>
    <recommendedName>
        <fullName evidence="1">C2H2-type domain-containing protein</fullName>
    </recommendedName>
</protein>
<dbReference type="InterPro" id="IPR013087">
    <property type="entry name" value="Znf_C2H2_type"/>
</dbReference>
<dbReference type="PROSITE" id="PS00028">
    <property type="entry name" value="ZINC_FINGER_C2H2_1"/>
    <property type="match status" value="1"/>
</dbReference>
<sequence>MSVLPSNSLKFECKHCDKIYLHHYANAQHRYPHCPDCKQAGLLLGRAEKEDLLRYPLEFASSYVKQTLHMLGKQH</sequence>
<gene>
    <name evidence="2" type="ORF">IAQ69_06570</name>
</gene>
<reference evidence="2 3" key="1">
    <citation type="submission" date="2020-08" db="EMBL/GenBank/DDBJ databases">
        <title>Emergence of ISAba1-mediated novel tet(X) in Acinetobacter variabilis from a chicken farm.</title>
        <authorList>
            <person name="Peng K."/>
            <person name="Li R."/>
        </authorList>
    </citation>
    <scope>NUCLEOTIDE SEQUENCE [LARGE SCALE GENOMIC DNA]</scope>
    <source>
        <strain evidence="2 3">XM9F202-2</strain>
    </source>
</reference>
<dbReference type="Proteomes" id="UP000596079">
    <property type="component" value="Chromosome"/>
</dbReference>
<dbReference type="AlphaFoldDB" id="A0A7T7WLC1"/>
<evidence type="ECO:0000259" key="1">
    <source>
        <dbReference type="PROSITE" id="PS00028"/>
    </source>
</evidence>
<dbReference type="RefSeq" id="WP_200230574.1">
    <property type="nucleotide sequence ID" value="NZ_CP060811.1"/>
</dbReference>